<evidence type="ECO:0000313" key="2">
    <source>
        <dbReference type="EMBL" id="MSB50745.1"/>
    </source>
</evidence>
<dbReference type="Pfam" id="PF01522">
    <property type="entry name" value="Polysacc_deac_1"/>
    <property type="match status" value="1"/>
</dbReference>
<name>A0A6I2RIT9_FLAPL</name>
<dbReference type="InterPro" id="IPR011330">
    <property type="entry name" value="Glyco_hydro/deAcase_b/a-brl"/>
</dbReference>
<dbReference type="GO" id="GO:0016810">
    <property type="term" value="F:hydrolase activity, acting on carbon-nitrogen (but not peptide) bonds"/>
    <property type="evidence" value="ECO:0007669"/>
    <property type="project" value="InterPro"/>
</dbReference>
<dbReference type="PROSITE" id="PS51677">
    <property type="entry name" value="NODB"/>
    <property type="match status" value="1"/>
</dbReference>
<organism evidence="2 3">
    <name type="scientific">Flavonifractor plautii</name>
    <name type="common">Fusobacterium plautii</name>
    <dbReference type="NCBI Taxonomy" id="292800"/>
    <lineage>
        <taxon>Bacteria</taxon>
        <taxon>Bacillati</taxon>
        <taxon>Bacillota</taxon>
        <taxon>Clostridia</taxon>
        <taxon>Eubacteriales</taxon>
        <taxon>Oscillospiraceae</taxon>
        <taxon>Flavonifractor</taxon>
    </lineage>
</organism>
<dbReference type="EMBL" id="WKPO01000041">
    <property type="protein sequence ID" value="MSB50745.1"/>
    <property type="molecule type" value="Genomic_DNA"/>
</dbReference>
<evidence type="ECO:0000259" key="1">
    <source>
        <dbReference type="PROSITE" id="PS51677"/>
    </source>
</evidence>
<dbReference type="Proteomes" id="UP000429811">
    <property type="component" value="Unassembled WGS sequence"/>
</dbReference>
<comment type="caution">
    <text evidence="2">The sequence shown here is derived from an EMBL/GenBank/DDBJ whole genome shotgun (WGS) entry which is preliminary data.</text>
</comment>
<dbReference type="GO" id="GO:0005975">
    <property type="term" value="P:carbohydrate metabolic process"/>
    <property type="evidence" value="ECO:0007669"/>
    <property type="project" value="InterPro"/>
</dbReference>
<dbReference type="InterPro" id="IPR037950">
    <property type="entry name" value="PgdA-like"/>
</dbReference>
<dbReference type="Gene3D" id="3.20.20.370">
    <property type="entry name" value="Glycoside hydrolase/deacetylase"/>
    <property type="match status" value="1"/>
</dbReference>
<feature type="domain" description="NodB homology" evidence="1">
    <location>
        <begin position="29"/>
        <end position="273"/>
    </location>
</feature>
<dbReference type="RefSeq" id="WP_154250883.1">
    <property type="nucleotide sequence ID" value="NZ_CP084007.1"/>
</dbReference>
<dbReference type="PANTHER" id="PTHR47561">
    <property type="entry name" value="POLYSACCHARIDE DEACETYLASE FAMILY PROTEIN (AFU_ORTHOLOGUE AFUA_6G05030)"/>
    <property type="match status" value="1"/>
</dbReference>
<evidence type="ECO:0000313" key="3">
    <source>
        <dbReference type="Proteomes" id="UP000429811"/>
    </source>
</evidence>
<reference evidence="2 3" key="1">
    <citation type="journal article" date="2019" name="Nat. Med.">
        <title>A library of human gut bacterial isolates paired with longitudinal multiomics data enables mechanistic microbiome research.</title>
        <authorList>
            <person name="Poyet M."/>
            <person name="Groussin M."/>
            <person name="Gibbons S.M."/>
            <person name="Avila-Pacheco J."/>
            <person name="Jiang X."/>
            <person name="Kearney S.M."/>
            <person name="Perrotta A.R."/>
            <person name="Berdy B."/>
            <person name="Zhao S."/>
            <person name="Lieberman T.D."/>
            <person name="Swanson P.K."/>
            <person name="Smith M."/>
            <person name="Roesemann S."/>
            <person name="Alexander J.E."/>
            <person name="Rich S.A."/>
            <person name="Livny J."/>
            <person name="Vlamakis H."/>
            <person name="Clish C."/>
            <person name="Bullock K."/>
            <person name="Deik A."/>
            <person name="Scott J."/>
            <person name="Pierce K.A."/>
            <person name="Xavier R.J."/>
            <person name="Alm E.J."/>
        </authorList>
    </citation>
    <scope>NUCLEOTIDE SEQUENCE [LARGE SCALE GENOMIC DNA]</scope>
    <source>
        <strain evidence="2 3">BIOML-A5</strain>
    </source>
</reference>
<accession>A0A6I2RIT9</accession>
<gene>
    <name evidence="2" type="ORF">GKE90_18965</name>
</gene>
<sequence length="273" mass="30998">MKKEIVWPRGCQSAAMICVMLDAEFIWLSMDAQRYDTPKHRSMGEYGPLRGVDRILDALNRFHAKATFFTPGIFAEAYPDTVKKIVQAGHEIALHGHHHEDFATLSPEEQRAVIRQGCQSVTNVAGKKPVGFRLPEGGCTEETLQIIHEAGFLYDNSFFDHDIPYRVHHAQLADDMIEIPTRWELIDFPYLAWGDSFPAGNARIAIYDDVLDNWLRELDADYDMGYCYVLSVTPQTIGSPGRMFMLNTVLEQITRKNIWLATGEEIAGYVKSL</sequence>
<dbReference type="AlphaFoldDB" id="A0A6I2RIT9"/>
<dbReference type="CDD" id="cd10938">
    <property type="entry name" value="CE4_HpPgdA_like"/>
    <property type="match status" value="1"/>
</dbReference>
<dbReference type="SUPFAM" id="SSF88713">
    <property type="entry name" value="Glycoside hydrolase/deacetylase"/>
    <property type="match status" value="1"/>
</dbReference>
<dbReference type="InterPro" id="IPR002509">
    <property type="entry name" value="NODB_dom"/>
</dbReference>
<proteinExistence type="predicted"/>
<protein>
    <submittedName>
        <fullName evidence="2">Polysaccharide deacetylase family protein</fullName>
    </submittedName>
</protein>
<dbReference type="PANTHER" id="PTHR47561:SF1">
    <property type="entry name" value="POLYSACCHARIDE DEACETYLASE FAMILY PROTEIN (AFU_ORTHOLOGUE AFUA_6G05030)"/>
    <property type="match status" value="1"/>
</dbReference>